<keyword evidence="8" id="KW-0407">Ion channel</keyword>
<evidence type="ECO:0000256" key="2">
    <source>
        <dbReference type="ARBA" id="ARBA00008497"/>
    </source>
</evidence>
<organism evidence="10">
    <name type="scientific">Stegastes partitus</name>
    <name type="common">bicolor damselfish</name>
    <dbReference type="NCBI Taxonomy" id="144197"/>
    <lineage>
        <taxon>Eukaryota</taxon>
        <taxon>Metazoa</taxon>
        <taxon>Chordata</taxon>
        <taxon>Craniata</taxon>
        <taxon>Vertebrata</taxon>
        <taxon>Euteleostomi</taxon>
        <taxon>Actinopterygii</taxon>
        <taxon>Neopterygii</taxon>
        <taxon>Teleostei</taxon>
        <taxon>Neoteleostei</taxon>
        <taxon>Acanthomorphata</taxon>
        <taxon>Ovalentaria</taxon>
        <taxon>Pomacentridae</taxon>
        <taxon>Stegastes</taxon>
    </lineage>
</organism>
<evidence type="ECO:0000256" key="5">
    <source>
        <dbReference type="ARBA" id="ARBA00022989"/>
    </source>
</evidence>
<name>A0A3B5APM0_9TELE</name>
<keyword evidence="4 9" id="KW-0812">Transmembrane</keyword>
<dbReference type="OrthoDB" id="9865653at2759"/>
<dbReference type="GO" id="GO:0005886">
    <property type="term" value="C:plasma membrane"/>
    <property type="evidence" value="ECO:0007669"/>
    <property type="project" value="TreeGrafter"/>
</dbReference>
<dbReference type="InterPro" id="IPR029569">
    <property type="entry name" value="CALHM"/>
</dbReference>
<dbReference type="Proteomes" id="UP000694891">
    <property type="component" value="Unplaced"/>
</dbReference>
<dbReference type="GeneID" id="103363498"/>
<keyword evidence="6" id="KW-0406">Ion transport</keyword>
<evidence type="ECO:0000313" key="12">
    <source>
        <dbReference type="RefSeq" id="XP_008288504.1"/>
    </source>
</evidence>
<comment type="similarity">
    <text evidence="2">Belongs to the CALHM family.</text>
</comment>
<dbReference type="RefSeq" id="XP_008288506.1">
    <property type="nucleotide sequence ID" value="XM_008290284.1"/>
</dbReference>
<dbReference type="PANTHER" id="PTHR32261:SF3">
    <property type="entry name" value="CALCIUM HOMEOSTASIS MODULATOR PROTEIN 2"/>
    <property type="match status" value="1"/>
</dbReference>
<evidence type="ECO:0000256" key="9">
    <source>
        <dbReference type="SAM" id="Phobius"/>
    </source>
</evidence>
<reference evidence="12 13" key="2">
    <citation type="submission" date="2025-04" db="UniProtKB">
        <authorList>
            <consortium name="RefSeq"/>
        </authorList>
    </citation>
    <scope>IDENTIFICATION</scope>
</reference>
<comment type="subcellular location">
    <subcellularLocation>
        <location evidence="1">Membrane</location>
        <topology evidence="1">Multi-pass membrane protein</topology>
    </subcellularLocation>
</comment>
<dbReference type="Pfam" id="PF14798">
    <property type="entry name" value="Ca_hom_mod"/>
    <property type="match status" value="1"/>
</dbReference>
<evidence type="ECO:0000256" key="1">
    <source>
        <dbReference type="ARBA" id="ARBA00004141"/>
    </source>
</evidence>
<feature type="transmembrane region" description="Helical" evidence="9">
    <location>
        <begin position="56"/>
        <end position="77"/>
    </location>
</feature>
<dbReference type="GO" id="GO:0005261">
    <property type="term" value="F:monoatomic cation channel activity"/>
    <property type="evidence" value="ECO:0007669"/>
    <property type="project" value="TreeGrafter"/>
</dbReference>
<evidence type="ECO:0000256" key="6">
    <source>
        <dbReference type="ARBA" id="ARBA00023065"/>
    </source>
</evidence>
<gene>
    <name evidence="12 13" type="primary">calhm2</name>
</gene>
<evidence type="ECO:0000256" key="4">
    <source>
        <dbReference type="ARBA" id="ARBA00022692"/>
    </source>
</evidence>
<keyword evidence="3" id="KW-0813">Transport</keyword>
<sequence length="325" mass="36090">MAAAALVTENFKFVSLFFKSKDVMIFNGLIALGTVASQTAYNVFAFHCPCSSGRNYRYGLAAIGAPALAFFLVGIMMNKSTWDLVSECRLRKLRKLSAAAGFALLGTIIGRAVVAPLTWVVISLLQGQAYTCALSEFVNASTLQGFPSGQGSDVMAKLPCEGSVPTELQHFWVEIERTLKYESQLTGWVLVAGLSLTVFLMLCMKGCSSPLGYRQENYWSQYRSNEKSLFERTAAVHARLLAAENVKSFFGFVALDKEDKEQLAEHQTANPICSTNWNRVTGVYLYREKNGVPLYSRLNKWATYTLENNWEAMEKEMDMLTDGAC</sequence>
<evidence type="ECO:0000313" key="10">
    <source>
        <dbReference type="Ensembl" id="ENSSPAP00000015492.1"/>
    </source>
</evidence>
<proteinExistence type="inferred from homology"/>
<feature type="transmembrane region" description="Helical" evidence="9">
    <location>
        <begin position="23"/>
        <end position="44"/>
    </location>
</feature>
<keyword evidence="7 9" id="KW-0472">Membrane</keyword>
<dbReference type="STRING" id="144197.ENSSPAP00000015492"/>
<keyword evidence="11" id="KW-1185">Reference proteome</keyword>
<dbReference type="Ensembl" id="ENSSPAT00000015743.1">
    <property type="protein sequence ID" value="ENSSPAP00000015492.1"/>
    <property type="gene ID" value="ENSSPAG00000011678.1"/>
</dbReference>
<dbReference type="PANTHER" id="PTHR32261">
    <property type="entry name" value="CALCIUM HOMEOSTASIS MODULATOR PROTEIN"/>
    <property type="match status" value="1"/>
</dbReference>
<accession>A0A3B5APM0</accession>
<dbReference type="RefSeq" id="XP_008288504.1">
    <property type="nucleotide sequence ID" value="XM_008290282.1"/>
</dbReference>
<protein>
    <submittedName>
        <fullName evidence="10">Calcium homeostasis modulator family member 2</fullName>
    </submittedName>
    <submittedName>
        <fullName evidence="12 13">Calcium homeostasis modulator protein 2</fullName>
    </submittedName>
</protein>
<dbReference type="GO" id="GO:1904669">
    <property type="term" value="P:ATP export"/>
    <property type="evidence" value="ECO:0007669"/>
    <property type="project" value="UniProtKB-ARBA"/>
</dbReference>
<keyword evidence="5 9" id="KW-1133">Transmembrane helix</keyword>
<evidence type="ECO:0000313" key="11">
    <source>
        <dbReference type="Proteomes" id="UP000694891"/>
    </source>
</evidence>
<reference evidence="10" key="1">
    <citation type="submission" date="2023-09" db="UniProtKB">
        <authorList>
            <consortium name="Ensembl"/>
        </authorList>
    </citation>
    <scope>IDENTIFICATION</scope>
</reference>
<evidence type="ECO:0000256" key="3">
    <source>
        <dbReference type="ARBA" id="ARBA00022448"/>
    </source>
</evidence>
<evidence type="ECO:0000313" key="13">
    <source>
        <dbReference type="RefSeq" id="XP_008288506.1"/>
    </source>
</evidence>
<evidence type="ECO:0000256" key="7">
    <source>
        <dbReference type="ARBA" id="ARBA00023136"/>
    </source>
</evidence>
<feature type="transmembrane region" description="Helical" evidence="9">
    <location>
        <begin position="185"/>
        <end position="204"/>
    </location>
</feature>
<dbReference type="AlphaFoldDB" id="A0A3B5APM0"/>
<evidence type="ECO:0000256" key="8">
    <source>
        <dbReference type="ARBA" id="ARBA00023303"/>
    </source>
</evidence>
<dbReference type="GeneTree" id="ENSGT01030000234610"/>
<feature type="transmembrane region" description="Helical" evidence="9">
    <location>
        <begin position="98"/>
        <end position="122"/>
    </location>
</feature>